<feature type="transmembrane region" description="Helical" evidence="7">
    <location>
        <begin position="121"/>
        <end position="142"/>
    </location>
</feature>
<dbReference type="PANTHER" id="PTHR31585">
    <property type="entry name" value="FOLATE-BIOPTERIN TRANSPORTER 1, CHLOROPLASTIC"/>
    <property type="match status" value="1"/>
</dbReference>
<evidence type="ECO:0000256" key="2">
    <source>
        <dbReference type="ARBA" id="ARBA00007015"/>
    </source>
</evidence>
<feature type="transmembrane region" description="Helical" evidence="7">
    <location>
        <begin position="226"/>
        <end position="247"/>
    </location>
</feature>
<feature type="transmembrane region" description="Helical" evidence="7">
    <location>
        <begin position="392"/>
        <end position="413"/>
    </location>
</feature>
<sequence>MPRTKRIFQQAFLRLGPGLGSMHLYTPEEVQQQPARSVVLLEDLEGSVYYNHYRNQDPTLTISSSSQLEQSYFQQPHQNQNPQEAVKPGLRSTFGVASSDHNAFRPGGPVDLFSRNYIGYLLNWVLIGFFNGAIPALVYPLYGVYLHLQAYRGNAAVALLEFAWNFKFIFSFLTDGAPINRYRRRPYMFIGWGVLTILLIAFTARPQAEPYMRDGVIVNADAESNSIYYVGPFVVMSFARIAIITAAEGMMVEFAHREGGFERGRTQMISMAARGIGQALGIILVAFGSFGSDFGGTFANSLPLRVMFSIWTILAFAGILVTKFLLTEQPVASSAQPFASQIQRIWRIIQQRTTWQIMLFGFFQNAVMTLKYHEKNAFYRMRLGATTLSLNMSDAVGAVGSVIAAYLLIKFWLNTNWRKLMLWSFLAGMLLEVPIESLTVLDVLRSRMIFALKDFLVGIPYSLVAFTRELVIIEIADPGHEAATFGFITTVHYLGKSLATMLSNNFATDQKDMEQDTNEVRMEVATEMWIIFAVRIVVLLAIVRLLPRQKRHALERKLRSDPNLVIPLVMFICVVLVFGTVVTSSVLAIIPWTSCLKFAGGDGCV</sequence>
<evidence type="ECO:0000256" key="4">
    <source>
        <dbReference type="ARBA" id="ARBA00022692"/>
    </source>
</evidence>
<dbReference type="InterPro" id="IPR039309">
    <property type="entry name" value="BT1"/>
</dbReference>
<reference evidence="8" key="1">
    <citation type="submission" date="2019-03" db="EMBL/GenBank/DDBJ databases">
        <title>Long read genome sequence of the mycoparasitic Pythium oligandrum ATCC 38472 isolated from sugarbeet rhizosphere.</title>
        <authorList>
            <person name="Gaulin E."/>
        </authorList>
    </citation>
    <scope>NUCLEOTIDE SEQUENCE</scope>
    <source>
        <strain evidence="8">ATCC 38472_TT</strain>
    </source>
</reference>
<feature type="transmembrane region" description="Helical" evidence="7">
    <location>
        <begin position="268"/>
        <end position="288"/>
    </location>
</feature>
<evidence type="ECO:0000313" key="9">
    <source>
        <dbReference type="Proteomes" id="UP000794436"/>
    </source>
</evidence>
<keyword evidence="9" id="KW-1185">Reference proteome</keyword>
<comment type="subcellular location">
    <subcellularLocation>
        <location evidence="1">Membrane</location>
        <topology evidence="1">Multi-pass membrane protein</topology>
    </subcellularLocation>
</comment>
<keyword evidence="5 7" id="KW-1133">Transmembrane helix</keyword>
<dbReference type="EMBL" id="SPLM01000037">
    <property type="protein sequence ID" value="TMW65440.1"/>
    <property type="molecule type" value="Genomic_DNA"/>
</dbReference>
<feature type="transmembrane region" description="Helical" evidence="7">
    <location>
        <begin position="528"/>
        <end position="547"/>
    </location>
</feature>
<comment type="caution">
    <text evidence="8">The sequence shown here is derived from an EMBL/GenBank/DDBJ whole genome shotgun (WGS) entry which is preliminary data.</text>
</comment>
<dbReference type="Proteomes" id="UP000794436">
    <property type="component" value="Unassembled WGS sequence"/>
</dbReference>
<evidence type="ECO:0000256" key="1">
    <source>
        <dbReference type="ARBA" id="ARBA00004141"/>
    </source>
</evidence>
<keyword evidence="4 7" id="KW-0812">Transmembrane</keyword>
<evidence type="ECO:0000256" key="6">
    <source>
        <dbReference type="ARBA" id="ARBA00023136"/>
    </source>
</evidence>
<feature type="transmembrane region" description="Helical" evidence="7">
    <location>
        <begin position="308"/>
        <end position="326"/>
    </location>
</feature>
<evidence type="ECO:0000313" key="8">
    <source>
        <dbReference type="EMBL" id="TMW65440.1"/>
    </source>
</evidence>
<dbReference type="SUPFAM" id="SSF103473">
    <property type="entry name" value="MFS general substrate transporter"/>
    <property type="match status" value="1"/>
</dbReference>
<organism evidence="8 9">
    <name type="scientific">Pythium oligandrum</name>
    <name type="common">Mycoparasitic fungus</name>
    <dbReference type="NCBI Taxonomy" id="41045"/>
    <lineage>
        <taxon>Eukaryota</taxon>
        <taxon>Sar</taxon>
        <taxon>Stramenopiles</taxon>
        <taxon>Oomycota</taxon>
        <taxon>Peronosporomycetes</taxon>
        <taxon>Pythiales</taxon>
        <taxon>Pythiaceae</taxon>
        <taxon>Pythium</taxon>
    </lineage>
</organism>
<name>A0A8K1CLH0_PYTOL</name>
<keyword evidence="3" id="KW-0813">Transport</keyword>
<evidence type="ECO:0000256" key="3">
    <source>
        <dbReference type="ARBA" id="ARBA00022448"/>
    </source>
</evidence>
<dbReference type="GO" id="GO:0016020">
    <property type="term" value="C:membrane"/>
    <property type="evidence" value="ECO:0007669"/>
    <property type="project" value="UniProtKB-SubCell"/>
</dbReference>
<gene>
    <name evidence="8" type="ORF">Poli38472_008082</name>
</gene>
<comment type="similarity">
    <text evidence="2">Belongs to the major facilitator superfamily. Folate-biopterin transporter (TC 2.A.71) family.</text>
</comment>
<dbReference type="Gene3D" id="1.20.1250.20">
    <property type="entry name" value="MFS general substrate transporter like domains"/>
    <property type="match status" value="1"/>
</dbReference>
<evidence type="ECO:0000256" key="7">
    <source>
        <dbReference type="SAM" id="Phobius"/>
    </source>
</evidence>
<dbReference type="Pfam" id="PF03092">
    <property type="entry name" value="BT1"/>
    <property type="match status" value="1"/>
</dbReference>
<protein>
    <recommendedName>
        <fullName evidence="10">Transmembrane protein</fullName>
    </recommendedName>
</protein>
<accession>A0A8K1CLH0</accession>
<feature type="transmembrane region" description="Helical" evidence="7">
    <location>
        <begin position="154"/>
        <end position="174"/>
    </location>
</feature>
<feature type="transmembrane region" description="Helical" evidence="7">
    <location>
        <begin position="568"/>
        <end position="590"/>
    </location>
</feature>
<keyword evidence="6 7" id="KW-0472">Membrane</keyword>
<feature type="transmembrane region" description="Helical" evidence="7">
    <location>
        <begin position="186"/>
        <end position="206"/>
    </location>
</feature>
<evidence type="ECO:0000256" key="5">
    <source>
        <dbReference type="ARBA" id="ARBA00022989"/>
    </source>
</evidence>
<dbReference type="AlphaFoldDB" id="A0A8K1CLH0"/>
<feature type="transmembrane region" description="Helical" evidence="7">
    <location>
        <begin position="353"/>
        <end position="372"/>
    </location>
</feature>
<evidence type="ECO:0008006" key="10">
    <source>
        <dbReference type="Google" id="ProtNLM"/>
    </source>
</evidence>
<dbReference type="InterPro" id="IPR036259">
    <property type="entry name" value="MFS_trans_sf"/>
</dbReference>
<dbReference type="PANTHER" id="PTHR31585:SF5">
    <property type="entry name" value="RNA-BINDING S4 DOMAIN-CONTAINING PROTEIN"/>
    <property type="match status" value="1"/>
</dbReference>
<feature type="transmembrane region" description="Helical" evidence="7">
    <location>
        <begin position="420"/>
        <end position="441"/>
    </location>
</feature>
<proteinExistence type="inferred from homology"/>